<sequence length="233" mass="25616">MFISNWRTQTARLSGWVLPRGAALSLSDRDNHHFQHHPYQKQPPVKPPPIVIRPAQTSTPHLTEVSIPSTPYQPLGSVLRPRSVTAPNRGRNTKPSPQTHKPTTMPSQQELDFQISPLVQESLVHNTRTLHNLQSLTASLFGVGAGILGLESYSGFLFYLVFSLITTLLFYALRIAPTATSSPSSSSSSSTTSKGGVLSRYFRSPLDFWTAGLTNGLAGFILTWTLFYGLVRA</sequence>
<evidence type="ECO:0000256" key="3">
    <source>
        <dbReference type="ARBA" id="ARBA00020827"/>
    </source>
</evidence>
<feature type="region of interest" description="Disordered" evidence="8">
    <location>
        <begin position="75"/>
        <end position="109"/>
    </location>
</feature>
<dbReference type="GeneID" id="87928027"/>
<comment type="similarity">
    <text evidence="2">Belongs to the EMC6 family.</text>
</comment>
<evidence type="ECO:0000256" key="5">
    <source>
        <dbReference type="ARBA" id="ARBA00022824"/>
    </source>
</evidence>
<keyword evidence="7 9" id="KW-0472">Membrane</keyword>
<name>A0ABR0HYX6_9PEZI</name>
<dbReference type="PANTHER" id="PTHR20994:SF0">
    <property type="entry name" value="ER MEMBRANE PROTEIN COMPLEX SUBUNIT 6"/>
    <property type="match status" value="1"/>
</dbReference>
<dbReference type="InterPro" id="IPR008504">
    <property type="entry name" value="Emc6"/>
</dbReference>
<evidence type="ECO:0000256" key="4">
    <source>
        <dbReference type="ARBA" id="ARBA00022692"/>
    </source>
</evidence>
<keyword evidence="6 9" id="KW-1133">Transmembrane helix</keyword>
<feature type="compositionally biased region" description="Polar residues" evidence="8">
    <location>
        <begin position="93"/>
        <end position="109"/>
    </location>
</feature>
<comment type="caution">
    <text evidence="10">The sequence shown here is derived from an EMBL/GenBank/DDBJ whole genome shotgun (WGS) entry which is preliminary data.</text>
</comment>
<dbReference type="EMBL" id="JAFFHB010000001">
    <property type="protein sequence ID" value="KAK4673330.1"/>
    <property type="molecule type" value="Genomic_DNA"/>
</dbReference>
<protein>
    <recommendedName>
        <fullName evidence="3">ER membrane protein complex subunit 6</fullName>
    </recommendedName>
</protein>
<evidence type="ECO:0000256" key="2">
    <source>
        <dbReference type="ARBA" id="ARBA00009436"/>
    </source>
</evidence>
<dbReference type="InterPro" id="IPR029008">
    <property type="entry name" value="EMC6-like"/>
</dbReference>
<keyword evidence="5" id="KW-0256">Endoplasmic reticulum</keyword>
<evidence type="ECO:0000313" key="10">
    <source>
        <dbReference type="EMBL" id="KAK4673330.1"/>
    </source>
</evidence>
<proteinExistence type="inferred from homology"/>
<feature type="transmembrane region" description="Helical" evidence="9">
    <location>
        <begin position="156"/>
        <end position="176"/>
    </location>
</feature>
<dbReference type="Proteomes" id="UP001326199">
    <property type="component" value="Unassembled WGS sequence"/>
</dbReference>
<accession>A0ABR0HYX6</accession>
<dbReference type="RefSeq" id="XP_062770652.1">
    <property type="nucleotide sequence ID" value="XM_062907684.1"/>
</dbReference>
<organism evidence="10 11">
    <name type="scientific">Podospora pseudopauciseta</name>
    <dbReference type="NCBI Taxonomy" id="2093780"/>
    <lineage>
        <taxon>Eukaryota</taxon>
        <taxon>Fungi</taxon>
        <taxon>Dikarya</taxon>
        <taxon>Ascomycota</taxon>
        <taxon>Pezizomycotina</taxon>
        <taxon>Sordariomycetes</taxon>
        <taxon>Sordariomycetidae</taxon>
        <taxon>Sordariales</taxon>
        <taxon>Podosporaceae</taxon>
        <taxon>Podospora</taxon>
    </lineage>
</organism>
<dbReference type="PANTHER" id="PTHR20994">
    <property type="entry name" value="ER MEMBRANE PROTEIN COMPLEX SUBUNIT 6"/>
    <property type="match status" value="1"/>
</dbReference>
<gene>
    <name evidence="10" type="ORF">QC763_110950</name>
</gene>
<comment type="subcellular location">
    <subcellularLocation>
        <location evidence="1">Endoplasmic reticulum membrane</location>
        <topology evidence="1">Multi-pass membrane protein</topology>
    </subcellularLocation>
</comment>
<keyword evidence="11" id="KW-1185">Reference proteome</keyword>
<evidence type="ECO:0000256" key="9">
    <source>
        <dbReference type="SAM" id="Phobius"/>
    </source>
</evidence>
<evidence type="ECO:0000256" key="8">
    <source>
        <dbReference type="SAM" id="MobiDB-lite"/>
    </source>
</evidence>
<evidence type="ECO:0000256" key="6">
    <source>
        <dbReference type="ARBA" id="ARBA00022989"/>
    </source>
</evidence>
<evidence type="ECO:0000313" key="11">
    <source>
        <dbReference type="Proteomes" id="UP001326199"/>
    </source>
</evidence>
<feature type="transmembrane region" description="Helical" evidence="9">
    <location>
        <begin position="208"/>
        <end position="231"/>
    </location>
</feature>
<reference evidence="10 11" key="1">
    <citation type="journal article" date="2023" name="bioRxiv">
        <title>High-quality genome assemblies of four members of thePodospora anserinaspecies complex.</title>
        <authorList>
            <person name="Ament-Velasquez S.L."/>
            <person name="Vogan A.A."/>
            <person name="Wallerman O."/>
            <person name="Hartmann F."/>
            <person name="Gautier V."/>
            <person name="Silar P."/>
            <person name="Giraud T."/>
            <person name="Johannesson H."/>
        </authorList>
    </citation>
    <scope>NUCLEOTIDE SEQUENCE [LARGE SCALE GENOMIC DNA]</scope>
    <source>
        <strain evidence="10 11">CBS 411.78</strain>
    </source>
</reference>
<dbReference type="Pfam" id="PF07019">
    <property type="entry name" value="EMC6"/>
    <property type="match status" value="1"/>
</dbReference>
<evidence type="ECO:0000256" key="1">
    <source>
        <dbReference type="ARBA" id="ARBA00004477"/>
    </source>
</evidence>
<evidence type="ECO:0000256" key="7">
    <source>
        <dbReference type="ARBA" id="ARBA00023136"/>
    </source>
</evidence>
<keyword evidence="4 9" id="KW-0812">Transmembrane</keyword>